<reference evidence="1 2" key="1">
    <citation type="submission" date="2018-10" db="EMBL/GenBank/DDBJ databases">
        <title>Transmission dynamics of multidrug resistant bacteria on intensive care unit surfaces.</title>
        <authorList>
            <person name="D'Souza A.W."/>
            <person name="Potter R.F."/>
            <person name="Wallace M."/>
            <person name="Shupe A."/>
            <person name="Patel S."/>
            <person name="Sun S."/>
            <person name="Gul D."/>
            <person name="Kwon J.H."/>
            <person name="Andleeb S."/>
            <person name="Burnham C.-A.D."/>
            <person name="Dantas G."/>
        </authorList>
    </citation>
    <scope>NUCLEOTIDE SEQUENCE [LARGE SCALE GENOMIC DNA]</scope>
    <source>
        <strain evidence="1 2">AS_373</strain>
    </source>
</reference>
<accession>A0A3R9EN27</accession>
<protein>
    <submittedName>
        <fullName evidence="1">Inovirus Gp2 family protein</fullName>
    </submittedName>
</protein>
<name>A0A3R9EN27_9ENTR</name>
<evidence type="ECO:0000313" key="1">
    <source>
        <dbReference type="EMBL" id="RSE27301.1"/>
    </source>
</evidence>
<dbReference type="RefSeq" id="WP_125293055.1">
    <property type="nucleotide sequence ID" value="NZ_RHWZ01000004.1"/>
</dbReference>
<comment type="caution">
    <text evidence="1">The sequence shown here is derived from an EMBL/GenBank/DDBJ whole genome shotgun (WGS) entry which is preliminary data.</text>
</comment>
<sequence length="211" mass="25173">MYTSDKYTQNFTPNLFLTAILKNHINEMINRYSCLRALRIDLFYKRNSFRFRRSDYRQLEYEVRVLMQEMMKQKGVVGYFWVIEWTIDHGWHAHVAFWLDDHITQTTWPAAEKASGIWKSITEQEGGVHLCKYKENYQADINIPVCYNDPYSIENIHRVLGYLAKEEQKDGFYLYGCNDVPPRPASGRPRAHQPNLQDQLPHHNWLEQQLV</sequence>
<dbReference type="OrthoDB" id="8592743at2"/>
<dbReference type="EMBL" id="RHXB01000004">
    <property type="protein sequence ID" value="RSE27301.1"/>
    <property type="molecule type" value="Genomic_DNA"/>
</dbReference>
<evidence type="ECO:0000313" key="2">
    <source>
        <dbReference type="Proteomes" id="UP000275331"/>
    </source>
</evidence>
<organism evidence="1 2">
    <name type="scientific">Atlantibacter subterraneus</name>
    <dbReference type="NCBI Taxonomy" id="255519"/>
    <lineage>
        <taxon>Bacteria</taxon>
        <taxon>Pseudomonadati</taxon>
        <taxon>Pseudomonadota</taxon>
        <taxon>Gammaproteobacteria</taxon>
        <taxon>Enterobacterales</taxon>
        <taxon>Enterobacteriaceae</taxon>
        <taxon>Atlantibacter</taxon>
    </lineage>
</organism>
<proteinExistence type="predicted"/>
<gene>
    <name evidence="1" type="ORF">EGT71_08280</name>
</gene>
<dbReference type="AlphaFoldDB" id="A0A3R9EN27"/>
<dbReference type="Proteomes" id="UP000275331">
    <property type="component" value="Unassembled WGS sequence"/>
</dbReference>